<protein>
    <submittedName>
        <fullName evidence="1">Major tail protein</fullName>
    </submittedName>
</protein>
<organism evidence="1 2">
    <name type="scientific">Providencia phage vB_PreS_PR1</name>
    <dbReference type="NCBI Taxonomy" id="1931407"/>
    <lineage>
        <taxon>Viruses</taxon>
        <taxon>Duplodnaviria</taxon>
        <taxon>Heunggongvirae</taxon>
        <taxon>Uroviricota</taxon>
        <taxon>Caudoviricetes</taxon>
        <taxon>Demerecviridae</taxon>
        <taxon>Priunavirus</taxon>
        <taxon>Priunavirus PR1</taxon>
    </lineage>
</organism>
<dbReference type="Pfam" id="PF18906">
    <property type="entry name" value="Phage_tube_2"/>
    <property type="match status" value="1"/>
</dbReference>
<accession>A0A1S6KUY2</accession>
<keyword evidence="2" id="KW-1185">Reference proteome</keyword>
<reference evidence="1 2" key="1">
    <citation type="submission" date="2016-12" db="EMBL/GenBank/DDBJ databases">
        <title>Providencia rettgeri phage vB-PreS_PR1 - a deep-branching member of the T5-like siphoviruses.</title>
        <authorList>
            <person name="Oliveira H."/>
            <person name="Pinto G."/>
            <person name="Hendrix H."/>
            <person name="Noben J.-P."/>
            <person name="Gawor J."/>
            <person name="Lobocka M."/>
            <person name="Lavigne R."/>
            <person name="Azeredo J."/>
        </authorList>
    </citation>
    <scope>NUCLEOTIDE SEQUENCE [LARGE SCALE GENOMIC DNA]</scope>
</reference>
<dbReference type="OrthoDB" id="2595at10239"/>
<gene>
    <name evidence="1" type="ORF">PR1_143</name>
</gene>
<sequence length="381" mass="41714">MAIQLLRESRLFVSTVDKGFNKSNTMEILIQDDLSFGVDGNSTDITVNEAGPIPTRGSKRYNDSLNPANWSFSTYILPYIDSTSKQVMLPDYMLWHALTSGKPMDLAGEDGFHTNETNAMVDFKASAYHELAGLNIYIRTGEVWYQVKKVQVNQAEINIDIDNIAMVTWSGNGTELIPLDKEPFDIKTVEVSDELFVQLQQSYLVNKLTILHVKDNLGAKKEYNVPITGASFSINNNITYLTPNTLSRVDRPISSFTGGITITGNLTAYLNTNPLGTAEIYKDLLTNLSTVNSYSVSFVLGGEYDDARPAAVLVAPNAILSTPSLEVDDVLSTQIEFSAQPTELDSGDQAFFGFSPIFTKALVKTFIEKGDANPADPGTGG</sequence>
<dbReference type="Proteomes" id="UP000222417">
    <property type="component" value="Segment"/>
</dbReference>
<dbReference type="EMBL" id="KY363465">
    <property type="protein sequence ID" value="AQT25221.1"/>
    <property type="molecule type" value="Genomic_DNA"/>
</dbReference>
<dbReference type="InterPro" id="IPR044000">
    <property type="entry name" value="Phage_tube_2"/>
</dbReference>
<name>A0A1S6KUY2_9CAUD</name>
<evidence type="ECO:0000313" key="2">
    <source>
        <dbReference type="Proteomes" id="UP000222417"/>
    </source>
</evidence>
<proteinExistence type="predicted"/>
<evidence type="ECO:0000313" key="1">
    <source>
        <dbReference type="EMBL" id="AQT25221.1"/>
    </source>
</evidence>